<gene>
    <name evidence="2" type="primary">A07g507290.1_BraROA</name>
    <name evidence="2" type="ORF">IGI04_027974</name>
</gene>
<comment type="caution">
    <text evidence="2">The sequence shown here is derived from an EMBL/GenBank/DDBJ whole genome shotgun (WGS) entry which is preliminary data.</text>
</comment>
<dbReference type="EMBL" id="JADBGQ010000009">
    <property type="protein sequence ID" value="KAG5380132.1"/>
    <property type="molecule type" value="Genomic_DNA"/>
</dbReference>
<reference evidence="2 3" key="1">
    <citation type="submission" date="2021-03" db="EMBL/GenBank/DDBJ databases">
        <authorList>
            <person name="King G.J."/>
            <person name="Bancroft I."/>
            <person name="Baten A."/>
            <person name="Bloomfield J."/>
            <person name="Borpatragohain P."/>
            <person name="He Z."/>
            <person name="Irish N."/>
            <person name="Irwin J."/>
            <person name="Liu K."/>
            <person name="Mauleon R.P."/>
            <person name="Moore J."/>
            <person name="Morris R."/>
            <person name="Ostergaard L."/>
            <person name="Wang B."/>
            <person name="Wells R."/>
        </authorList>
    </citation>
    <scope>NUCLEOTIDE SEQUENCE [LARGE SCALE GENOMIC DNA]</scope>
    <source>
        <strain evidence="2">R-o-18</strain>
        <tissue evidence="2">Leaf</tissue>
    </source>
</reference>
<evidence type="ECO:0000313" key="2">
    <source>
        <dbReference type="EMBL" id="KAG5380132.1"/>
    </source>
</evidence>
<organism evidence="2 3">
    <name type="scientific">Brassica rapa subsp. trilocularis</name>
    <dbReference type="NCBI Taxonomy" id="1813537"/>
    <lineage>
        <taxon>Eukaryota</taxon>
        <taxon>Viridiplantae</taxon>
        <taxon>Streptophyta</taxon>
        <taxon>Embryophyta</taxon>
        <taxon>Tracheophyta</taxon>
        <taxon>Spermatophyta</taxon>
        <taxon>Magnoliopsida</taxon>
        <taxon>eudicotyledons</taxon>
        <taxon>Gunneridae</taxon>
        <taxon>Pentapetalae</taxon>
        <taxon>rosids</taxon>
        <taxon>malvids</taxon>
        <taxon>Brassicales</taxon>
        <taxon>Brassicaceae</taxon>
        <taxon>Brassiceae</taxon>
        <taxon>Brassica</taxon>
    </lineage>
</organism>
<evidence type="ECO:0000313" key="3">
    <source>
        <dbReference type="Proteomes" id="UP000823674"/>
    </source>
</evidence>
<dbReference type="Proteomes" id="UP000823674">
    <property type="component" value="Chromosome A07"/>
</dbReference>
<feature type="compositionally biased region" description="Polar residues" evidence="1">
    <location>
        <begin position="105"/>
        <end position="125"/>
    </location>
</feature>
<evidence type="ECO:0000256" key="1">
    <source>
        <dbReference type="SAM" id="MobiDB-lite"/>
    </source>
</evidence>
<protein>
    <submittedName>
        <fullName evidence="2">Uncharacterized protein</fullName>
    </submittedName>
</protein>
<name>A0ABQ7L0N5_BRACM</name>
<sequence>MKNTAIESVNKKWEGSKNATLQLVDMECSYITVDFFRKLSTALRIPSVLLHCGRCDSVQRILLMLRYEIVTASTLANGGLAMKSVCIKGNCVISGQTMITNSKIQNENSGDSSTLHANLSSSTNHGQEEEKRFLRELLRQRGSAREEEEEKEFAVGNGTWEWTGCYTKISESMDVNCRINT</sequence>
<feature type="region of interest" description="Disordered" evidence="1">
    <location>
        <begin position="105"/>
        <end position="131"/>
    </location>
</feature>
<keyword evidence="3" id="KW-1185">Reference proteome</keyword>
<accession>A0ABQ7L0N5</accession>
<proteinExistence type="predicted"/>